<sequence length="80" mass="9255">SERFWRRRNSKTLWKPAARMSYFQMFSFCFFFSSTSSAIFLVSFCDLEVFLVRSSDTGSSAFSHESSTLFSTLDIDANFS</sequence>
<proteinExistence type="predicted"/>
<feature type="non-terminal residue" evidence="2">
    <location>
        <position position="80"/>
    </location>
</feature>
<gene>
    <name evidence="2" type="ORF">PMAYCL1PPCAC_27674</name>
</gene>
<protein>
    <submittedName>
        <fullName evidence="2">Uncharacterized protein</fullName>
    </submittedName>
</protein>
<comment type="caution">
    <text evidence="2">The sequence shown here is derived from an EMBL/GenBank/DDBJ whole genome shotgun (WGS) entry which is preliminary data.</text>
</comment>
<evidence type="ECO:0000256" key="1">
    <source>
        <dbReference type="SAM" id="Phobius"/>
    </source>
</evidence>
<keyword evidence="1" id="KW-1133">Transmembrane helix</keyword>
<keyword evidence="1" id="KW-0472">Membrane</keyword>
<dbReference type="AlphaFoldDB" id="A0AAN5IAG4"/>
<organism evidence="2 3">
    <name type="scientific">Pristionchus mayeri</name>
    <dbReference type="NCBI Taxonomy" id="1317129"/>
    <lineage>
        <taxon>Eukaryota</taxon>
        <taxon>Metazoa</taxon>
        <taxon>Ecdysozoa</taxon>
        <taxon>Nematoda</taxon>
        <taxon>Chromadorea</taxon>
        <taxon>Rhabditida</taxon>
        <taxon>Rhabditina</taxon>
        <taxon>Diplogasteromorpha</taxon>
        <taxon>Diplogasteroidea</taxon>
        <taxon>Neodiplogasteridae</taxon>
        <taxon>Pristionchus</taxon>
    </lineage>
</organism>
<name>A0AAN5IAG4_9BILA</name>
<dbReference type="EMBL" id="BTRK01000006">
    <property type="protein sequence ID" value="GMR57479.1"/>
    <property type="molecule type" value="Genomic_DNA"/>
</dbReference>
<accession>A0AAN5IAG4</accession>
<keyword evidence="3" id="KW-1185">Reference proteome</keyword>
<evidence type="ECO:0000313" key="3">
    <source>
        <dbReference type="Proteomes" id="UP001328107"/>
    </source>
</evidence>
<evidence type="ECO:0000313" key="2">
    <source>
        <dbReference type="EMBL" id="GMR57479.1"/>
    </source>
</evidence>
<dbReference type="Proteomes" id="UP001328107">
    <property type="component" value="Unassembled WGS sequence"/>
</dbReference>
<keyword evidence="1" id="KW-0812">Transmembrane</keyword>
<feature type="non-terminal residue" evidence="2">
    <location>
        <position position="1"/>
    </location>
</feature>
<reference evidence="3" key="1">
    <citation type="submission" date="2022-10" db="EMBL/GenBank/DDBJ databases">
        <title>Genome assembly of Pristionchus species.</title>
        <authorList>
            <person name="Yoshida K."/>
            <person name="Sommer R.J."/>
        </authorList>
    </citation>
    <scope>NUCLEOTIDE SEQUENCE [LARGE SCALE GENOMIC DNA]</scope>
    <source>
        <strain evidence="3">RS5460</strain>
    </source>
</reference>
<feature type="transmembrane region" description="Helical" evidence="1">
    <location>
        <begin position="21"/>
        <end position="44"/>
    </location>
</feature>